<evidence type="ECO:0000313" key="2">
    <source>
        <dbReference type="Proteomes" id="UP000237271"/>
    </source>
</evidence>
<protein>
    <submittedName>
        <fullName evidence="1">Uncharacterized protein</fullName>
    </submittedName>
</protein>
<organism evidence="1 2">
    <name type="scientific">Phytophthora palmivora</name>
    <dbReference type="NCBI Taxonomy" id="4796"/>
    <lineage>
        <taxon>Eukaryota</taxon>
        <taxon>Sar</taxon>
        <taxon>Stramenopiles</taxon>
        <taxon>Oomycota</taxon>
        <taxon>Peronosporomycetes</taxon>
        <taxon>Peronosporales</taxon>
        <taxon>Peronosporaceae</taxon>
        <taxon>Phytophthora</taxon>
    </lineage>
</organism>
<evidence type="ECO:0000313" key="1">
    <source>
        <dbReference type="EMBL" id="POM62898.1"/>
    </source>
</evidence>
<comment type="caution">
    <text evidence="1">The sequence shown here is derived from an EMBL/GenBank/DDBJ whole genome shotgun (WGS) entry which is preliminary data.</text>
</comment>
<dbReference type="AlphaFoldDB" id="A0A2P4XBI9"/>
<keyword evidence="2" id="KW-1185">Reference proteome</keyword>
<sequence length="284" mass="32125">MSFLAAFVASRWLHRTSGPRQPKGGYYRILEDLFAFIPHLWRCLPTISPSRFQWLSTLFRTLGDVPVGNYLLRQHDAAGQSTFGKKRGGVEVLMATFEPGIESVGRGLFTTSEQQTQSFTISDSIVLRHSVSPSWNLRDRIPYTYQTGIHKVNRASDNNYQCSFECTRQPHYHVLGDEEHLTTSEIWCFQMNLWFCGDSTVPVSLFNPMENTDTSYRVYLTMGILPTISISAVENLKVKYERVRLNSTILSSIPTAHLLMGHFLMEFAGSAPSTTGLRNQGNGE</sequence>
<dbReference type="EMBL" id="NCKW01015484">
    <property type="protein sequence ID" value="POM62898.1"/>
    <property type="molecule type" value="Genomic_DNA"/>
</dbReference>
<proteinExistence type="predicted"/>
<dbReference type="Proteomes" id="UP000237271">
    <property type="component" value="Unassembled WGS sequence"/>
</dbReference>
<name>A0A2P4XBI9_9STRA</name>
<reference evidence="1 2" key="1">
    <citation type="journal article" date="2017" name="Genome Biol. Evol.">
        <title>Phytophthora megakarya and P. palmivora, closely related causal agents of cacao black pod rot, underwent increases in genome sizes and gene numbers by different mechanisms.</title>
        <authorList>
            <person name="Ali S.S."/>
            <person name="Shao J."/>
            <person name="Lary D.J."/>
            <person name="Kronmiller B."/>
            <person name="Shen D."/>
            <person name="Strem M.D."/>
            <person name="Amoako-Attah I."/>
            <person name="Akrofi A.Y."/>
            <person name="Begoude B.A."/>
            <person name="Ten Hoopen G.M."/>
            <person name="Coulibaly K."/>
            <person name="Kebe B.I."/>
            <person name="Melnick R.L."/>
            <person name="Guiltinan M.J."/>
            <person name="Tyler B.M."/>
            <person name="Meinhardt L.W."/>
            <person name="Bailey B.A."/>
        </authorList>
    </citation>
    <scope>NUCLEOTIDE SEQUENCE [LARGE SCALE GENOMIC DNA]</scope>
    <source>
        <strain evidence="2">sbr112.9</strain>
    </source>
</reference>
<dbReference type="OrthoDB" id="289162at2759"/>
<accession>A0A2P4XBI9</accession>
<gene>
    <name evidence="1" type="ORF">PHPALM_27904</name>
</gene>